<evidence type="ECO:0000256" key="1">
    <source>
        <dbReference type="SAM" id="MobiDB-lite"/>
    </source>
</evidence>
<protein>
    <submittedName>
        <fullName evidence="2">Uncharacterized protein</fullName>
    </submittedName>
</protein>
<gene>
    <name evidence="2" type="ORF">SPARVUS_LOCUS12530767</name>
</gene>
<dbReference type="Proteomes" id="UP001162483">
    <property type="component" value="Unassembled WGS sequence"/>
</dbReference>
<evidence type="ECO:0000313" key="2">
    <source>
        <dbReference type="EMBL" id="CAI9599034.1"/>
    </source>
</evidence>
<dbReference type="EMBL" id="CATNWA010017239">
    <property type="protein sequence ID" value="CAI9599034.1"/>
    <property type="molecule type" value="Genomic_DNA"/>
</dbReference>
<accession>A0ABN9FPZ6</accession>
<organism evidence="2 3">
    <name type="scientific">Staurois parvus</name>
    <dbReference type="NCBI Taxonomy" id="386267"/>
    <lineage>
        <taxon>Eukaryota</taxon>
        <taxon>Metazoa</taxon>
        <taxon>Chordata</taxon>
        <taxon>Craniata</taxon>
        <taxon>Vertebrata</taxon>
        <taxon>Euteleostomi</taxon>
        <taxon>Amphibia</taxon>
        <taxon>Batrachia</taxon>
        <taxon>Anura</taxon>
        <taxon>Neobatrachia</taxon>
        <taxon>Ranoidea</taxon>
        <taxon>Ranidae</taxon>
        <taxon>Staurois</taxon>
    </lineage>
</organism>
<sequence length="63" mass="6568">MVGVTSQGSEQEKSAEVRIKRVSNKTGTGTGAGAGCRNKIQGPGKTQHQGRVCRSECPLNTPV</sequence>
<feature type="compositionally biased region" description="Basic and acidic residues" evidence="1">
    <location>
        <begin position="10"/>
        <end position="19"/>
    </location>
</feature>
<proteinExistence type="predicted"/>
<keyword evidence="3" id="KW-1185">Reference proteome</keyword>
<comment type="caution">
    <text evidence="2">The sequence shown here is derived from an EMBL/GenBank/DDBJ whole genome shotgun (WGS) entry which is preliminary data.</text>
</comment>
<reference evidence="2" key="1">
    <citation type="submission" date="2023-05" db="EMBL/GenBank/DDBJ databases">
        <authorList>
            <person name="Stuckert A."/>
        </authorList>
    </citation>
    <scope>NUCLEOTIDE SEQUENCE</scope>
</reference>
<name>A0ABN9FPZ6_9NEOB</name>
<feature type="region of interest" description="Disordered" evidence="1">
    <location>
        <begin position="1"/>
        <end position="63"/>
    </location>
</feature>
<evidence type="ECO:0000313" key="3">
    <source>
        <dbReference type="Proteomes" id="UP001162483"/>
    </source>
</evidence>